<name>A0A109JPD0_9HYPH</name>
<sequence length="219" mass="24099">MLIVKPGSNALTELEPIEEPLPAIGADEIEPRFRAVVGRGGERRGIRLERIYWDGLGRMSSAGKMSTADLVHYTASQMPESGNLASLLRVLSFKWALRRLDTVEDASSMANVNAIIQASPSPTILLTQEKKIQLFNDPFLTMLRQRLPLGDAAQLTKSLRFSIDTQIDEAIATLYRNRGKTLNTGFTIAVGSASMKGQINLALAPTHEKPMLIGYVSRY</sequence>
<dbReference type="InterPro" id="IPR038268">
    <property type="entry name" value="RHH_sf"/>
</dbReference>
<proteinExistence type="predicted"/>
<dbReference type="AlphaFoldDB" id="A0A109JPD0"/>
<reference evidence="2 3" key="1">
    <citation type="submission" date="2015-11" db="EMBL/GenBank/DDBJ databases">
        <title>Draft Genome Sequence of the Strain BR 10423 (Rhizobium sp.) isolated from nodules of Mimosa pudica.</title>
        <authorList>
            <person name="Barauna A.C."/>
            <person name="Zilli J.E."/>
            <person name="Simoes-Araujo J.L."/>
            <person name="Reis V.M."/>
            <person name="James E.K."/>
            <person name="Reis F.B.Jr."/>
            <person name="Rouws L.F."/>
            <person name="Passos S.R."/>
            <person name="Gois S.R."/>
        </authorList>
    </citation>
    <scope>NUCLEOTIDE SEQUENCE [LARGE SCALE GENOMIC DNA]</scope>
    <source>
        <strain evidence="2 3">BR10423</strain>
    </source>
</reference>
<feature type="domain" description="Ribbon-helix-helix" evidence="1">
    <location>
        <begin position="41"/>
        <end position="95"/>
    </location>
</feature>
<gene>
    <name evidence="2" type="ORF">AS026_04780</name>
</gene>
<dbReference type="InterPro" id="IPR027373">
    <property type="entry name" value="RHH_dom"/>
</dbReference>
<dbReference type="RefSeq" id="WP_025662738.1">
    <property type="nucleotide sequence ID" value="NZ_LNCD01000071.1"/>
</dbReference>
<accession>A0A109JPD0</accession>
<dbReference type="Proteomes" id="UP000068164">
    <property type="component" value="Unassembled WGS sequence"/>
</dbReference>
<evidence type="ECO:0000313" key="3">
    <source>
        <dbReference type="Proteomes" id="UP000068164"/>
    </source>
</evidence>
<keyword evidence="3" id="KW-1185">Reference proteome</keyword>
<evidence type="ECO:0000259" key="1">
    <source>
        <dbReference type="Pfam" id="PF13467"/>
    </source>
</evidence>
<protein>
    <submittedName>
        <fullName evidence="2">Arylsulfate sulfotransferase</fullName>
    </submittedName>
</protein>
<organism evidence="2 3">
    <name type="scientific">Rhizobium altiplani</name>
    <dbReference type="NCBI Taxonomy" id="1864509"/>
    <lineage>
        <taxon>Bacteria</taxon>
        <taxon>Pseudomonadati</taxon>
        <taxon>Pseudomonadota</taxon>
        <taxon>Alphaproteobacteria</taxon>
        <taxon>Hyphomicrobiales</taxon>
        <taxon>Rhizobiaceae</taxon>
        <taxon>Rhizobium/Agrobacterium group</taxon>
        <taxon>Rhizobium</taxon>
    </lineage>
</organism>
<dbReference type="EMBL" id="LNCD01000071">
    <property type="protein sequence ID" value="KWV52513.1"/>
    <property type="molecule type" value="Genomic_DNA"/>
</dbReference>
<dbReference type="Gene3D" id="1.10.3990.20">
    <property type="entry name" value="protein bp1543"/>
    <property type="match status" value="1"/>
</dbReference>
<comment type="caution">
    <text evidence="2">The sequence shown here is derived from an EMBL/GenBank/DDBJ whole genome shotgun (WGS) entry which is preliminary data.</text>
</comment>
<dbReference type="Pfam" id="PF13467">
    <property type="entry name" value="RHH_4"/>
    <property type="match status" value="1"/>
</dbReference>
<evidence type="ECO:0000313" key="2">
    <source>
        <dbReference type="EMBL" id="KWV52513.1"/>
    </source>
</evidence>
<dbReference type="OrthoDB" id="7336664at2"/>